<feature type="region of interest" description="Disordered" evidence="9">
    <location>
        <begin position="1"/>
        <end position="21"/>
    </location>
</feature>
<dbReference type="AlphaFoldDB" id="M8BGK6"/>
<dbReference type="ExpressionAtlas" id="M8BGK6">
    <property type="expression patterns" value="baseline"/>
</dbReference>
<dbReference type="FunFam" id="3.90.190.10:FF:000024">
    <property type="entry name" value="probable tyrosine-protein phosphatase At1g05000"/>
    <property type="match status" value="1"/>
</dbReference>
<evidence type="ECO:0000259" key="10">
    <source>
        <dbReference type="PROSITE" id="PS50054"/>
    </source>
</evidence>
<dbReference type="GO" id="GO:0005737">
    <property type="term" value="C:cytoplasm"/>
    <property type="evidence" value="ECO:0007669"/>
    <property type="project" value="TreeGrafter"/>
</dbReference>
<dbReference type="Pfam" id="PF04504">
    <property type="entry name" value="GeBP-like_DBD"/>
    <property type="match status" value="1"/>
</dbReference>
<dbReference type="Gene3D" id="3.90.190.10">
    <property type="entry name" value="Protein tyrosine phosphatase superfamily"/>
    <property type="match status" value="1"/>
</dbReference>
<dbReference type="GO" id="GO:0008486">
    <property type="term" value="F:diphosphoinositol-polyphosphate diphosphatase activity"/>
    <property type="evidence" value="ECO:0007669"/>
    <property type="project" value="UniProtKB-EC"/>
</dbReference>
<dbReference type="PRINTS" id="PR01911">
    <property type="entry name" value="PFDSPHPHTASE"/>
</dbReference>
<organism evidence="11">
    <name type="scientific">Aegilops tauschii</name>
    <name type="common">Tausch's goatgrass</name>
    <name type="synonym">Aegilops squarrosa</name>
    <dbReference type="NCBI Taxonomy" id="37682"/>
    <lineage>
        <taxon>Eukaryota</taxon>
        <taxon>Viridiplantae</taxon>
        <taxon>Streptophyta</taxon>
        <taxon>Embryophyta</taxon>
        <taxon>Tracheophyta</taxon>
        <taxon>Spermatophyta</taxon>
        <taxon>Magnoliopsida</taxon>
        <taxon>Liliopsida</taxon>
        <taxon>Poales</taxon>
        <taxon>Poaceae</taxon>
        <taxon>BOP clade</taxon>
        <taxon>Pooideae</taxon>
        <taxon>Triticodae</taxon>
        <taxon>Triticeae</taxon>
        <taxon>Triticinae</taxon>
        <taxon>Aegilops</taxon>
    </lineage>
</organism>
<accession>M8BGK6</accession>
<evidence type="ECO:0000256" key="4">
    <source>
        <dbReference type="ARBA" id="ARBA00044949"/>
    </source>
</evidence>
<keyword evidence="3" id="KW-0378">Hydrolase</keyword>
<dbReference type="PROSITE" id="PS00383">
    <property type="entry name" value="TYR_PHOSPHATASE_1"/>
    <property type="match status" value="1"/>
</dbReference>
<name>M8BGK6_AEGTA</name>
<dbReference type="EnsemblPlants" id="EMT21109">
    <property type="protein sequence ID" value="EMT21109"/>
    <property type="gene ID" value="F775_00491"/>
</dbReference>
<evidence type="ECO:0000256" key="7">
    <source>
        <dbReference type="ARBA" id="ARBA00047927"/>
    </source>
</evidence>
<dbReference type="GO" id="GO:0016791">
    <property type="term" value="F:phosphatase activity"/>
    <property type="evidence" value="ECO:0007669"/>
    <property type="project" value="InterPro"/>
</dbReference>
<evidence type="ECO:0000256" key="8">
    <source>
        <dbReference type="ARBA" id="ARBA00048424"/>
    </source>
</evidence>
<evidence type="ECO:0000313" key="11">
    <source>
        <dbReference type="EnsemblPlants" id="EMT21109"/>
    </source>
</evidence>
<comment type="similarity">
    <text evidence="4">Belongs to the protein-tyrosine phosphatase family. Atypical dual-specificity phosphatase Siw14-like subfamily.</text>
</comment>
<feature type="compositionally biased region" description="Basic and acidic residues" evidence="9">
    <location>
        <begin position="1"/>
        <end position="13"/>
    </location>
</feature>
<dbReference type="InterPro" id="IPR016130">
    <property type="entry name" value="Tyr_Pase_AS"/>
</dbReference>
<dbReference type="PANTHER" id="PTHR31126">
    <property type="entry name" value="TYROSINE-PROTEIN PHOSPHATASE"/>
    <property type="match status" value="1"/>
</dbReference>
<dbReference type="PANTHER" id="PTHR31126:SF39">
    <property type="entry name" value="TYROSINE-PROTEIN PHOSPHATASE DSP2-RELATED"/>
    <property type="match status" value="1"/>
</dbReference>
<comment type="catalytic activity">
    <reaction evidence="8">
        <text>6-diphospho-1D-myo-inositol pentakisphosphate + H2O = 1D-myo-inositol hexakisphosphate + phosphate + H(+)</text>
        <dbReference type="Rhea" id="RHEA:79703"/>
        <dbReference type="ChEBI" id="CHEBI:15377"/>
        <dbReference type="ChEBI" id="CHEBI:15378"/>
        <dbReference type="ChEBI" id="CHEBI:43474"/>
        <dbReference type="ChEBI" id="CHEBI:58130"/>
        <dbReference type="ChEBI" id="CHEBI:230534"/>
        <dbReference type="EC" id="3.6.1.52"/>
    </reaction>
    <physiologicalReaction direction="left-to-right" evidence="8">
        <dbReference type="Rhea" id="RHEA:79704"/>
    </physiologicalReaction>
</comment>
<evidence type="ECO:0000256" key="6">
    <source>
        <dbReference type="ARBA" id="ARBA00047562"/>
    </source>
</evidence>
<comment type="catalytic activity">
    <reaction evidence="5">
        <text>5-diphospho-1D-myo-inositol 1,2,3,4,6-pentakisphosphate + H2O = 1D-myo-inositol hexakisphosphate + phosphate + H(+)</text>
        <dbReference type="Rhea" id="RHEA:22384"/>
        <dbReference type="ChEBI" id="CHEBI:15377"/>
        <dbReference type="ChEBI" id="CHEBI:15378"/>
        <dbReference type="ChEBI" id="CHEBI:43474"/>
        <dbReference type="ChEBI" id="CHEBI:58130"/>
        <dbReference type="ChEBI" id="CHEBI:58628"/>
        <dbReference type="EC" id="3.6.1.52"/>
    </reaction>
    <physiologicalReaction direction="left-to-right" evidence="5">
        <dbReference type="Rhea" id="RHEA:22385"/>
    </physiologicalReaction>
</comment>
<feature type="region of interest" description="Disordered" evidence="9">
    <location>
        <begin position="193"/>
        <end position="226"/>
    </location>
</feature>
<dbReference type="CDD" id="cd14528">
    <property type="entry name" value="PFA-DSP_Siw14"/>
    <property type="match status" value="1"/>
</dbReference>
<reference evidence="11" key="1">
    <citation type="submission" date="2015-06" db="UniProtKB">
        <authorList>
            <consortium name="EnsemblPlants"/>
        </authorList>
    </citation>
    <scope>IDENTIFICATION</scope>
</reference>
<dbReference type="InterPro" id="IPR053932">
    <property type="entry name" value="GeBP-like_DBD"/>
</dbReference>
<dbReference type="InterPro" id="IPR004861">
    <property type="entry name" value="Siw14-like"/>
</dbReference>
<comment type="similarity">
    <text evidence="1">Belongs to the GeBP family.</text>
</comment>
<dbReference type="InterPro" id="IPR020428">
    <property type="entry name" value="PFA-DSPs"/>
</dbReference>
<feature type="domain" description="Tyrosine-protein phosphatase" evidence="10">
    <location>
        <begin position="51"/>
        <end position="202"/>
    </location>
</feature>
<dbReference type="EC" id="3.6.1.52" evidence="2"/>
<evidence type="ECO:0000256" key="2">
    <source>
        <dbReference type="ARBA" id="ARBA00012527"/>
    </source>
</evidence>
<evidence type="ECO:0000256" key="9">
    <source>
        <dbReference type="SAM" id="MobiDB-lite"/>
    </source>
</evidence>
<dbReference type="InterPro" id="IPR029021">
    <property type="entry name" value="Prot-tyrosine_phosphatase-like"/>
</dbReference>
<evidence type="ECO:0000256" key="3">
    <source>
        <dbReference type="ARBA" id="ARBA00022801"/>
    </source>
</evidence>
<evidence type="ECO:0000256" key="5">
    <source>
        <dbReference type="ARBA" id="ARBA00047342"/>
    </source>
</evidence>
<dbReference type="InterPro" id="IPR020422">
    <property type="entry name" value="TYR_PHOSPHATASE_DUAL_dom"/>
</dbReference>
<evidence type="ECO:0000256" key="1">
    <source>
        <dbReference type="ARBA" id="ARBA00010820"/>
    </source>
</evidence>
<comment type="catalytic activity">
    <reaction evidence="7">
        <text>1,5-bis(diphospho)-1D-myo-inositol 2,3,4,6-tetrakisphosphate + H2O = 1-diphospho-1D-myo-inositol 2,3,4,5,6-pentakisphosphate + phosphate + 2 H(+)</text>
        <dbReference type="Rhea" id="RHEA:79699"/>
        <dbReference type="ChEBI" id="CHEBI:15377"/>
        <dbReference type="ChEBI" id="CHEBI:15378"/>
        <dbReference type="ChEBI" id="CHEBI:43474"/>
        <dbReference type="ChEBI" id="CHEBI:74946"/>
        <dbReference type="ChEBI" id="CHEBI:77983"/>
        <dbReference type="EC" id="3.6.1.52"/>
    </reaction>
    <physiologicalReaction direction="left-to-right" evidence="7">
        <dbReference type="Rhea" id="RHEA:79700"/>
    </physiologicalReaction>
</comment>
<proteinExistence type="inferred from homology"/>
<sequence>MKLEVSPRQRTQEAEQNEGLEAWKHPKQLCASLGYGEEEEEEVTRMVPPLNFGMVDDGVFRSGFPDAANFRFLASLNLRSVVYLCPEPYPEQNARFLGRSGIKLHHFGIQGRKEPFVGIPEEMIREALKVILDVRNHPVLIHCKRGKHRTGCVVGCLRKLQKWRLSSVFDEYLHFAAAKARKTDQRFMELFDTSSLEEAPPPPPKLAPKQAPEGRKPQAAAETKKPAAFSRIWSTDDEVRILEALAAHQKQHGTLPQPDALVDALAGKLDNRAYGSKELQGKVAALRRRYLLLSKKGELPSKEHDRRVLELSKMVWEGGDMASAATASAKVANGQEPKGFEEMCEMYPYLAEQVRQLDAANPGMFKRQFGMMDEEKARAMDEKIKKQRVAQMKVELRRHDLMVLSMKPMLELQIVPEHARISKLGVSLWCKHDETCAGTANRAGGLRMSSCVAREFWQLVCAEAGLALLAVSDFGCRLEPFLLAA</sequence>
<dbReference type="Pfam" id="PF03162">
    <property type="entry name" value="Y_phosphatase2"/>
    <property type="match status" value="1"/>
</dbReference>
<dbReference type="PROSITE" id="PS50054">
    <property type="entry name" value="TYR_PHOSPHATASE_DUAL"/>
    <property type="match status" value="1"/>
</dbReference>
<dbReference type="SUPFAM" id="SSF52799">
    <property type="entry name" value="(Phosphotyrosine protein) phosphatases II"/>
    <property type="match status" value="1"/>
</dbReference>
<comment type="catalytic activity">
    <reaction evidence="6">
        <text>3,5-bis(diphospho)-1D-myo-inositol 1,2,4,6-tetrakisphosphate + H2O = 3-diphospho-1D-myo-inositol 1,2,4,5,6-pentakisphosphate + phosphate + 2 H(+)</text>
        <dbReference type="Rhea" id="RHEA:56312"/>
        <dbReference type="ChEBI" id="CHEBI:15377"/>
        <dbReference type="ChEBI" id="CHEBI:15378"/>
        <dbReference type="ChEBI" id="CHEBI:43474"/>
        <dbReference type="ChEBI" id="CHEBI:140372"/>
        <dbReference type="ChEBI" id="CHEBI:140374"/>
        <dbReference type="EC" id="3.6.1.52"/>
    </reaction>
    <physiologicalReaction direction="left-to-right" evidence="6">
        <dbReference type="Rhea" id="RHEA:56313"/>
    </physiologicalReaction>
</comment>
<protein>
    <recommendedName>
        <fullName evidence="2">diphosphoinositol-polyphosphate diphosphatase</fullName>
        <ecNumber evidence="2">3.6.1.52</ecNumber>
    </recommendedName>
</protein>